<comment type="catalytic activity">
    <reaction evidence="1">
        <text>ATP + protein L-histidine = ADP + protein N-phospho-L-histidine.</text>
        <dbReference type="EC" id="2.7.13.3"/>
    </reaction>
</comment>
<dbReference type="InterPro" id="IPR004358">
    <property type="entry name" value="Sig_transdc_His_kin-like_C"/>
</dbReference>
<dbReference type="GO" id="GO:0000155">
    <property type="term" value="F:phosphorelay sensor kinase activity"/>
    <property type="evidence" value="ECO:0007669"/>
    <property type="project" value="InterPro"/>
</dbReference>
<feature type="region of interest" description="Disordered" evidence="6">
    <location>
        <begin position="631"/>
        <end position="653"/>
    </location>
</feature>
<dbReference type="Pfam" id="PF14417">
    <property type="entry name" value="MEDS"/>
    <property type="match status" value="1"/>
</dbReference>
<dbReference type="InterPro" id="IPR003661">
    <property type="entry name" value="HisK_dim/P_dom"/>
</dbReference>
<dbReference type="FunFam" id="3.30.565.10:FF:000006">
    <property type="entry name" value="Sensor histidine kinase WalK"/>
    <property type="match status" value="1"/>
</dbReference>
<evidence type="ECO:0000256" key="4">
    <source>
        <dbReference type="ARBA" id="ARBA00022679"/>
    </source>
</evidence>
<keyword evidence="5 8" id="KW-0418">Kinase</keyword>
<dbReference type="Gene3D" id="1.10.287.130">
    <property type="match status" value="1"/>
</dbReference>
<gene>
    <name evidence="8" type="ORF">CHINAEXTREME_15000</name>
</gene>
<protein>
    <recommendedName>
        <fullName evidence="2">histidine kinase</fullName>
        <ecNumber evidence="2">2.7.13.3</ecNumber>
    </recommendedName>
</protein>
<dbReference type="Proteomes" id="UP000186547">
    <property type="component" value="Chromosome"/>
</dbReference>
<dbReference type="SUPFAM" id="SSF55781">
    <property type="entry name" value="GAF domain-like"/>
    <property type="match status" value="1"/>
</dbReference>
<dbReference type="PANTHER" id="PTHR43304:SF1">
    <property type="entry name" value="PAC DOMAIN-CONTAINING PROTEIN"/>
    <property type="match status" value="1"/>
</dbReference>
<dbReference type="SUPFAM" id="SSF47384">
    <property type="entry name" value="Homodimeric domain of signal transducing histidine kinase"/>
    <property type="match status" value="1"/>
</dbReference>
<dbReference type="PROSITE" id="PS50109">
    <property type="entry name" value="HIS_KIN"/>
    <property type="match status" value="1"/>
</dbReference>
<evidence type="ECO:0000256" key="1">
    <source>
        <dbReference type="ARBA" id="ARBA00000085"/>
    </source>
</evidence>
<dbReference type="SUPFAM" id="SSF55874">
    <property type="entry name" value="ATPase domain of HSP90 chaperone/DNA topoisomerase II/histidine kinase"/>
    <property type="match status" value="1"/>
</dbReference>
<dbReference type="InterPro" id="IPR036890">
    <property type="entry name" value="HATPase_C_sf"/>
</dbReference>
<reference evidence="8 9" key="1">
    <citation type="journal article" date="2011" name="J. Bacteriol.">
        <title>Genome sequence of Halobiforma lacisalsi AJ5, an extremely halophilic archaeon which harbors a bop gene.</title>
        <authorList>
            <person name="Jiang X."/>
            <person name="Wang S."/>
            <person name="Cheng H."/>
            <person name="Huo Y."/>
            <person name="Zhang X."/>
            <person name="Zhu X."/>
            <person name="Han X."/>
            <person name="Ni P."/>
            <person name="Wu M."/>
        </authorList>
    </citation>
    <scope>NUCLEOTIDE SEQUENCE [LARGE SCALE GENOMIC DNA]</scope>
    <source>
        <strain evidence="8 9">AJ5</strain>
    </source>
</reference>
<dbReference type="EMBL" id="CP019285">
    <property type="protein sequence ID" value="APW99002.1"/>
    <property type="molecule type" value="Genomic_DNA"/>
</dbReference>
<organism evidence="8 9">
    <name type="scientific">Natronobacterium lacisalsi AJ5</name>
    <dbReference type="NCBI Taxonomy" id="358396"/>
    <lineage>
        <taxon>Archaea</taxon>
        <taxon>Methanobacteriati</taxon>
        <taxon>Methanobacteriota</taxon>
        <taxon>Stenosarchaea group</taxon>
        <taxon>Halobacteria</taxon>
        <taxon>Halobacteriales</taxon>
        <taxon>Natrialbaceae</taxon>
        <taxon>Natronobacterium</taxon>
    </lineage>
</organism>
<dbReference type="CDD" id="cd00082">
    <property type="entry name" value="HisKA"/>
    <property type="match status" value="1"/>
</dbReference>
<feature type="domain" description="Histidine kinase" evidence="7">
    <location>
        <begin position="435"/>
        <end position="647"/>
    </location>
</feature>
<proteinExistence type="predicted"/>
<dbReference type="InterPro" id="IPR052162">
    <property type="entry name" value="Sensor_kinase/Photoreceptor"/>
</dbReference>
<dbReference type="Gene3D" id="3.30.450.40">
    <property type="match status" value="1"/>
</dbReference>
<dbReference type="Pfam" id="PF00512">
    <property type="entry name" value="HisKA"/>
    <property type="match status" value="1"/>
</dbReference>
<dbReference type="PANTHER" id="PTHR43304">
    <property type="entry name" value="PHYTOCHROME-LIKE PROTEIN CPH1"/>
    <property type="match status" value="1"/>
</dbReference>
<name>A0A1P8LTB5_NATLA</name>
<keyword evidence="4" id="KW-0808">Transferase</keyword>
<dbReference type="InterPro" id="IPR025847">
    <property type="entry name" value="MEDS_domain"/>
</dbReference>
<dbReference type="KEGG" id="hlc:CHINAEXTREME15000"/>
<evidence type="ECO:0000313" key="9">
    <source>
        <dbReference type="Proteomes" id="UP000186547"/>
    </source>
</evidence>
<dbReference type="Gene3D" id="3.30.565.10">
    <property type="entry name" value="Histidine kinase-like ATPase, C-terminal domain"/>
    <property type="match status" value="1"/>
</dbReference>
<evidence type="ECO:0000256" key="6">
    <source>
        <dbReference type="SAM" id="MobiDB-lite"/>
    </source>
</evidence>
<dbReference type="SMART" id="SM00387">
    <property type="entry name" value="HATPase_c"/>
    <property type="match status" value="1"/>
</dbReference>
<accession>A0A1P8LTB5</accession>
<dbReference type="EC" id="2.7.13.3" evidence="2"/>
<dbReference type="AlphaFoldDB" id="A0A1P8LTB5"/>
<dbReference type="PRINTS" id="PR00344">
    <property type="entry name" value="BCTRLSENSOR"/>
</dbReference>
<dbReference type="SMART" id="SM00388">
    <property type="entry name" value="HisKA"/>
    <property type="match status" value="1"/>
</dbReference>
<dbReference type="InterPro" id="IPR003594">
    <property type="entry name" value="HATPase_dom"/>
</dbReference>
<evidence type="ECO:0000256" key="3">
    <source>
        <dbReference type="ARBA" id="ARBA00022553"/>
    </source>
</evidence>
<dbReference type="RefSeq" id="WP_010546787.1">
    <property type="nucleotide sequence ID" value="NZ_CP019285.1"/>
</dbReference>
<evidence type="ECO:0000259" key="7">
    <source>
        <dbReference type="PROSITE" id="PS50109"/>
    </source>
</evidence>
<dbReference type="Pfam" id="PF02518">
    <property type="entry name" value="HATPase_c"/>
    <property type="match status" value="1"/>
</dbReference>
<dbReference type="InterPro" id="IPR036097">
    <property type="entry name" value="HisK_dim/P_sf"/>
</dbReference>
<evidence type="ECO:0000256" key="5">
    <source>
        <dbReference type="ARBA" id="ARBA00022777"/>
    </source>
</evidence>
<evidence type="ECO:0000256" key="2">
    <source>
        <dbReference type="ARBA" id="ARBA00012438"/>
    </source>
</evidence>
<dbReference type="InterPro" id="IPR029016">
    <property type="entry name" value="GAF-like_dom_sf"/>
</dbReference>
<dbReference type="InterPro" id="IPR005467">
    <property type="entry name" value="His_kinase_dom"/>
</dbReference>
<sequence>MSKSPSPATDDVLGLESPLEALETSSDFRGPVEPMDGEFCNDHFALIYESPADQFAAVVPFLRQGLERGERCVYVTDEASEAEVRAALRDGGIDVESATESGALVVETFQDTYLRDGAFDVDGMMSFYEDVIQETTEEYEAFRLAAEMSWILEDDVSIEDSMAYESKVNELFDDEDAIAVCQYDRTEFPAEVIRDVVRVHPHLIYDNTVCHNFYYTPPGEFCGPNRPAHELDRMLGTLLDRTEAKTELRDRKRYQQRQNEIISDPDRSFEEKLDALFDLGCERFDLDLGRISRADPDEDRFVVERLSGDHDRFEPGVELPLSETLCALPARKKGVTGITDPELEGYDDIATCREFDVRAYLGTYIEIDGGSDRTFAFVGSETRDKPFSADEREFLRSMGQWVKYELEQHERERELERTVDRLETSNERLEQFAYAASHDMQEPLRMVSSYLQLIERRSDDLSKETREFLSFAIDGADRMRAMVDGLLAYSRVQSDGDPLEPVELEDVLADVRSDLQLRLEETDADLDAEPLPRVRGDGDQLQQLFRNLIENAITYSGDEPPQVDVTAERNDDEWTVSVHDQGIGIDPAEQDRIFDLFDRLHSREAYDGTGIGLALCERIVERHGGEIRVDSEPGEGSTFSVTLPAATTGATDP</sequence>
<evidence type="ECO:0000313" key="8">
    <source>
        <dbReference type="EMBL" id="APW99002.1"/>
    </source>
</evidence>
<keyword evidence="3" id="KW-0597">Phosphoprotein</keyword>
<dbReference type="GeneID" id="30922458"/>